<keyword evidence="3" id="KW-0805">Transcription regulation</keyword>
<evidence type="ECO:0000259" key="8">
    <source>
        <dbReference type="PROSITE" id="PS51369"/>
    </source>
</evidence>
<dbReference type="GO" id="GO:2000032">
    <property type="term" value="P:regulation of secondary shoot formation"/>
    <property type="evidence" value="ECO:0007669"/>
    <property type="project" value="TreeGrafter"/>
</dbReference>
<dbReference type="Pfam" id="PF03634">
    <property type="entry name" value="TCP"/>
    <property type="match status" value="1"/>
</dbReference>
<dbReference type="PROSITE" id="PS51370">
    <property type="entry name" value="R"/>
    <property type="match status" value="1"/>
</dbReference>
<keyword evidence="4" id="KW-0238">DNA-binding</keyword>
<evidence type="ECO:0000313" key="11">
    <source>
        <dbReference type="Proteomes" id="UP000298416"/>
    </source>
</evidence>
<evidence type="ECO:0000256" key="4">
    <source>
        <dbReference type="ARBA" id="ARBA00023125"/>
    </source>
</evidence>
<evidence type="ECO:0000259" key="9">
    <source>
        <dbReference type="PROSITE" id="PS51370"/>
    </source>
</evidence>
<evidence type="ECO:0000256" key="6">
    <source>
        <dbReference type="ARBA" id="ARBA00023242"/>
    </source>
</evidence>
<evidence type="ECO:0000256" key="3">
    <source>
        <dbReference type="ARBA" id="ARBA00023015"/>
    </source>
</evidence>
<feature type="domain" description="TCP" evidence="8">
    <location>
        <begin position="73"/>
        <end position="131"/>
    </location>
</feature>
<dbReference type="InterPro" id="IPR017888">
    <property type="entry name" value="CYC/TB1_R_domain"/>
</dbReference>
<reference evidence="10" key="2">
    <citation type="submission" date="2020-08" db="EMBL/GenBank/DDBJ databases">
        <title>Plant Genome Project.</title>
        <authorList>
            <person name="Zhang R.-G."/>
        </authorList>
    </citation>
    <scope>NUCLEOTIDE SEQUENCE</scope>
    <source>
        <strain evidence="10">Huo1</strain>
        <tissue evidence="10">Leaf</tissue>
    </source>
</reference>
<evidence type="ECO:0000256" key="2">
    <source>
        <dbReference type="ARBA" id="ARBA00022473"/>
    </source>
</evidence>
<evidence type="ECO:0000256" key="7">
    <source>
        <dbReference type="SAM" id="MobiDB-lite"/>
    </source>
</evidence>
<keyword evidence="6" id="KW-0539">Nucleus</keyword>
<dbReference type="InterPro" id="IPR005333">
    <property type="entry name" value="Transcription_factor_TCP"/>
</dbReference>
<dbReference type="PROSITE" id="PS51369">
    <property type="entry name" value="TCP"/>
    <property type="match status" value="1"/>
</dbReference>
<comment type="subcellular location">
    <subcellularLocation>
        <location evidence="1">Nucleus</location>
    </subcellularLocation>
</comment>
<keyword evidence="2" id="KW-0217">Developmental protein</keyword>
<dbReference type="GO" id="GO:0005634">
    <property type="term" value="C:nucleus"/>
    <property type="evidence" value="ECO:0007669"/>
    <property type="project" value="UniProtKB-SubCell"/>
</dbReference>
<dbReference type="AlphaFoldDB" id="A0A8X8WR04"/>
<proteinExistence type="predicted"/>
<comment type="caution">
    <text evidence="10">The sequence shown here is derived from an EMBL/GenBank/DDBJ whole genome shotgun (WGS) entry which is preliminary data.</text>
</comment>
<dbReference type="InterPro" id="IPR017887">
    <property type="entry name" value="TF_TCP_subgr"/>
</dbReference>
<dbReference type="GO" id="GO:0003700">
    <property type="term" value="F:DNA-binding transcription factor activity"/>
    <property type="evidence" value="ECO:0007669"/>
    <property type="project" value="InterPro"/>
</dbReference>
<organism evidence="10">
    <name type="scientific">Salvia splendens</name>
    <name type="common">Scarlet sage</name>
    <dbReference type="NCBI Taxonomy" id="180675"/>
    <lineage>
        <taxon>Eukaryota</taxon>
        <taxon>Viridiplantae</taxon>
        <taxon>Streptophyta</taxon>
        <taxon>Embryophyta</taxon>
        <taxon>Tracheophyta</taxon>
        <taxon>Spermatophyta</taxon>
        <taxon>Magnoliopsida</taxon>
        <taxon>eudicotyledons</taxon>
        <taxon>Gunneridae</taxon>
        <taxon>Pentapetalae</taxon>
        <taxon>asterids</taxon>
        <taxon>lamiids</taxon>
        <taxon>Lamiales</taxon>
        <taxon>Lamiaceae</taxon>
        <taxon>Nepetoideae</taxon>
        <taxon>Mentheae</taxon>
        <taxon>Salviinae</taxon>
        <taxon>Salvia</taxon>
        <taxon>Salvia subgen. Calosphace</taxon>
        <taxon>core Calosphace</taxon>
    </lineage>
</organism>
<feature type="compositionally biased region" description="Low complexity" evidence="7">
    <location>
        <begin position="135"/>
        <end position="146"/>
    </location>
</feature>
<keyword evidence="11" id="KW-1185">Reference proteome</keyword>
<reference evidence="10" key="1">
    <citation type="submission" date="2018-01" db="EMBL/GenBank/DDBJ databases">
        <authorList>
            <person name="Mao J.F."/>
        </authorList>
    </citation>
    <scope>NUCLEOTIDE SEQUENCE</scope>
    <source>
        <strain evidence="10">Huo1</strain>
        <tissue evidence="10">Leaf</tissue>
    </source>
</reference>
<evidence type="ECO:0000313" key="10">
    <source>
        <dbReference type="EMBL" id="KAG6398454.1"/>
    </source>
</evidence>
<evidence type="ECO:0000256" key="5">
    <source>
        <dbReference type="ARBA" id="ARBA00023163"/>
    </source>
</evidence>
<feature type="compositionally biased region" description="Basic and acidic residues" evidence="7">
    <location>
        <begin position="164"/>
        <end position="175"/>
    </location>
</feature>
<evidence type="ECO:0000256" key="1">
    <source>
        <dbReference type="ARBA" id="ARBA00004123"/>
    </source>
</evidence>
<accession>A0A8X8WR04</accession>
<protein>
    <submittedName>
        <fullName evidence="10">Uncharacterized protein</fullName>
    </submittedName>
</protein>
<sequence>MLGRNTYLLPPPSSRPSADLDSGVEILLHHHHHHHHQYLHPEAAAFSGLYLAAPEAYNGEGSGAAPVRKQAAKKDRHSKIHTAQGPRDRRVRLSIGIARKFFDLQEMLGFDKPSKTLDWLLTKSKAAIKELVQTSNSNKSDYSSPSACEMVASSDQQHGGGGDSSRREARAKARARARERTLEKMCIKQLGSDLNPPSFECNQLGFLQLSGRATAGFRDPVYHFGEGARHDLIQEPPVIKRKNKNPSSILGFQQNIGLNSNYSMIPSSSNENWDIFGLSSQSNSFDQHKFFNRYDDCAYFVVLIRSRINDVDFLFAAAQTYSKKKKRKKLFGNPQDY</sequence>
<feature type="region of interest" description="Disordered" evidence="7">
    <location>
        <begin position="134"/>
        <end position="175"/>
    </location>
</feature>
<feature type="domain" description="R" evidence="9">
    <location>
        <begin position="167"/>
        <end position="184"/>
    </location>
</feature>
<dbReference type="GO" id="GO:0043565">
    <property type="term" value="F:sequence-specific DNA binding"/>
    <property type="evidence" value="ECO:0007669"/>
    <property type="project" value="TreeGrafter"/>
</dbReference>
<gene>
    <name evidence="10" type="ORF">SASPL_139914</name>
</gene>
<name>A0A8X8WR04_SALSN</name>
<dbReference type="PANTHER" id="PTHR31072:SF224">
    <property type="entry name" value="TRANSCRIPTION FACTOR TCP1"/>
    <property type="match status" value="1"/>
</dbReference>
<dbReference type="PANTHER" id="PTHR31072">
    <property type="entry name" value="TRANSCRIPTION FACTOR TCP4-RELATED"/>
    <property type="match status" value="1"/>
</dbReference>
<dbReference type="EMBL" id="PNBA02000015">
    <property type="protein sequence ID" value="KAG6398454.1"/>
    <property type="molecule type" value="Genomic_DNA"/>
</dbReference>
<keyword evidence="5" id="KW-0804">Transcription</keyword>
<dbReference type="Proteomes" id="UP000298416">
    <property type="component" value="Unassembled WGS sequence"/>
</dbReference>